<evidence type="ECO:0008006" key="3">
    <source>
        <dbReference type="Google" id="ProtNLM"/>
    </source>
</evidence>
<comment type="caution">
    <text evidence="1">The sequence shown here is derived from an EMBL/GenBank/DDBJ whole genome shotgun (WGS) entry which is preliminary data.</text>
</comment>
<dbReference type="RefSeq" id="WP_368374171.1">
    <property type="nucleotide sequence ID" value="NZ_JBFRYB010000001.1"/>
</dbReference>
<evidence type="ECO:0000313" key="2">
    <source>
        <dbReference type="Proteomes" id="UP001557484"/>
    </source>
</evidence>
<reference evidence="1 2" key="1">
    <citation type="journal article" date="2011" name="Int. J. Syst. Evol. Microbiol.">
        <title>Zhongshania antarctica gen. nov., sp. nov. and Zhongshania guokunii sp. nov., gammaproteobacteria respectively isolated from coastal attached (fast) ice and surface seawater of the Antarctic.</title>
        <authorList>
            <person name="Li H.J."/>
            <person name="Zhang X.Y."/>
            <person name="Chen C.X."/>
            <person name="Zhang Y.J."/>
            <person name="Gao Z.M."/>
            <person name="Yu Y."/>
            <person name="Chen X.L."/>
            <person name="Chen B."/>
            <person name="Zhang Y.Z."/>
        </authorList>
    </citation>
    <scope>NUCLEOTIDE SEQUENCE [LARGE SCALE GENOMIC DNA]</scope>
    <source>
        <strain evidence="1 2">R06B22</strain>
    </source>
</reference>
<protein>
    <recommendedName>
        <fullName evidence="3">PilZ domain-containing protein</fullName>
    </recommendedName>
</protein>
<gene>
    <name evidence="1" type="ORF">AB4875_01030</name>
</gene>
<sequence length="130" mass="15087">MSSDKDIQRRRFFRLPYPRTAQPPLRSEDGSSYKVLEISEKSVVLELHRGEPFEVGEAVCGKIIFHDNQSEYIEGMVYRLDPRGAVVTLNNNISFHNVMREQSYINSHFPLFFRQKMAGKPNPEHSSDDQ</sequence>
<dbReference type="EMBL" id="JBFRYB010000001">
    <property type="protein sequence ID" value="MEX1664045.1"/>
    <property type="molecule type" value="Genomic_DNA"/>
</dbReference>
<keyword evidence="2" id="KW-1185">Reference proteome</keyword>
<accession>A0ABV3TRX9</accession>
<name>A0ABV3TRX9_9GAMM</name>
<proteinExistence type="predicted"/>
<evidence type="ECO:0000313" key="1">
    <source>
        <dbReference type="EMBL" id="MEX1664045.1"/>
    </source>
</evidence>
<organism evidence="1 2">
    <name type="scientific">Zhongshania arctica</name>
    <dbReference type="NCBI Taxonomy" id="3238302"/>
    <lineage>
        <taxon>Bacteria</taxon>
        <taxon>Pseudomonadati</taxon>
        <taxon>Pseudomonadota</taxon>
        <taxon>Gammaproteobacteria</taxon>
        <taxon>Cellvibrionales</taxon>
        <taxon>Spongiibacteraceae</taxon>
        <taxon>Zhongshania</taxon>
    </lineage>
</organism>
<dbReference type="Proteomes" id="UP001557484">
    <property type="component" value="Unassembled WGS sequence"/>
</dbReference>